<dbReference type="PROSITE" id="PS00741">
    <property type="entry name" value="DH_1"/>
    <property type="match status" value="1"/>
</dbReference>
<evidence type="ECO:0000313" key="8">
    <source>
        <dbReference type="Ensembl" id="ENSSFOP00015003157.1"/>
    </source>
</evidence>
<feature type="compositionally biased region" description="Acidic residues" evidence="4">
    <location>
        <begin position="700"/>
        <end position="711"/>
    </location>
</feature>
<dbReference type="SMART" id="SM00325">
    <property type="entry name" value="RhoGEF"/>
    <property type="match status" value="1"/>
</dbReference>
<protein>
    <submittedName>
        <fullName evidence="8">Trichohyalin-like</fullName>
    </submittedName>
</protein>
<feature type="compositionally biased region" description="Basic and acidic residues" evidence="4">
    <location>
        <begin position="881"/>
        <end position="898"/>
    </location>
</feature>
<dbReference type="PANTHER" id="PTHR12845">
    <property type="entry name" value="GUANINE NUCLEOTIDE EXCHANGE FACTOR"/>
    <property type="match status" value="1"/>
</dbReference>
<dbReference type="InterPro" id="IPR047270">
    <property type="entry name" value="PH_ephexin"/>
</dbReference>
<feature type="compositionally biased region" description="Basic and acidic residues" evidence="4">
    <location>
        <begin position="803"/>
        <end position="819"/>
    </location>
</feature>
<dbReference type="PROSITE" id="PS50003">
    <property type="entry name" value="PH_DOMAIN"/>
    <property type="match status" value="1"/>
</dbReference>
<feature type="compositionally biased region" description="Basic and acidic residues" evidence="4">
    <location>
        <begin position="1122"/>
        <end position="1135"/>
    </location>
</feature>
<feature type="domain" description="PH" evidence="6">
    <location>
        <begin position="1636"/>
        <end position="1738"/>
    </location>
</feature>
<dbReference type="SUPFAM" id="SSF50729">
    <property type="entry name" value="PH domain-like"/>
    <property type="match status" value="1"/>
</dbReference>
<feature type="region of interest" description="Disordered" evidence="4">
    <location>
        <begin position="1330"/>
        <end position="1360"/>
    </location>
</feature>
<dbReference type="InterPro" id="IPR001331">
    <property type="entry name" value="GDS_CDC24_CS"/>
</dbReference>
<evidence type="ECO:0000259" key="6">
    <source>
        <dbReference type="PROSITE" id="PS50003"/>
    </source>
</evidence>
<feature type="compositionally biased region" description="Basic and acidic residues" evidence="4">
    <location>
        <begin position="205"/>
        <end position="224"/>
    </location>
</feature>
<keyword evidence="2" id="KW-0344">Guanine-nucleotide releasing factor</keyword>
<dbReference type="Proteomes" id="UP000694397">
    <property type="component" value="Chromosome 18"/>
</dbReference>
<organism evidence="8 9">
    <name type="scientific">Scleropages formosus</name>
    <name type="common">Asian bonytongue</name>
    <name type="synonym">Osteoglossum formosum</name>
    <dbReference type="NCBI Taxonomy" id="113540"/>
    <lineage>
        <taxon>Eukaryota</taxon>
        <taxon>Metazoa</taxon>
        <taxon>Chordata</taxon>
        <taxon>Craniata</taxon>
        <taxon>Vertebrata</taxon>
        <taxon>Euteleostomi</taxon>
        <taxon>Actinopterygii</taxon>
        <taxon>Neopterygii</taxon>
        <taxon>Teleostei</taxon>
        <taxon>Osteoglossocephala</taxon>
        <taxon>Osteoglossomorpha</taxon>
        <taxon>Osteoglossiformes</taxon>
        <taxon>Osteoglossidae</taxon>
        <taxon>Scleropages</taxon>
    </lineage>
</organism>
<feature type="compositionally biased region" description="Polar residues" evidence="4">
    <location>
        <begin position="947"/>
        <end position="962"/>
    </location>
</feature>
<feature type="compositionally biased region" description="Basic and acidic residues" evidence="4">
    <location>
        <begin position="920"/>
        <end position="932"/>
    </location>
</feature>
<dbReference type="InterPro" id="IPR035899">
    <property type="entry name" value="DBL_dom_sf"/>
</dbReference>
<dbReference type="Pfam" id="PF00621">
    <property type="entry name" value="RhoGEF"/>
    <property type="match status" value="1"/>
</dbReference>
<feature type="region of interest" description="Disordered" evidence="4">
    <location>
        <begin position="562"/>
        <end position="1011"/>
    </location>
</feature>
<feature type="compositionally biased region" description="Polar residues" evidence="4">
    <location>
        <begin position="1103"/>
        <end position="1121"/>
    </location>
</feature>
<feature type="compositionally biased region" description="Polar residues" evidence="4">
    <location>
        <begin position="1188"/>
        <end position="1199"/>
    </location>
</feature>
<feature type="compositionally biased region" description="Pro residues" evidence="4">
    <location>
        <begin position="1339"/>
        <end position="1356"/>
    </location>
</feature>
<dbReference type="SUPFAM" id="SSF50044">
    <property type="entry name" value="SH3-domain"/>
    <property type="match status" value="1"/>
</dbReference>
<dbReference type="Gene3D" id="1.20.900.10">
    <property type="entry name" value="Dbl homology (DH) domain"/>
    <property type="match status" value="1"/>
</dbReference>
<feature type="region of interest" description="Disordered" evidence="4">
    <location>
        <begin position="205"/>
        <end position="548"/>
    </location>
</feature>
<reference evidence="8" key="3">
    <citation type="submission" date="2025-09" db="UniProtKB">
        <authorList>
            <consortium name="Ensembl"/>
        </authorList>
    </citation>
    <scope>IDENTIFICATION</scope>
</reference>
<dbReference type="KEGG" id="sfm:108924270"/>
<name>A0A8C9R1F3_SCLFO</name>
<dbReference type="GO" id="GO:0005085">
    <property type="term" value="F:guanyl-nucleotide exchange factor activity"/>
    <property type="evidence" value="ECO:0007669"/>
    <property type="project" value="UniProtKB-KW"/>
</dbReference>
<dbReference type="PANTHER" id="PTHR12845:SF2">
    <property type="entry name" value="DH DOMAIN-CONTAINING PROTEIN-RELATED"/>
    <property type="match status" value="1"/>
</dbReference>
<dbReference type="GeneTree" id="ENSGT01030000234571"/>
<dbReference type="SMART" id="SM00233">
    <property type="entry name" value="PH"/>
    <property type="match status" value="1"/>
</dbReference>
<feature type="compositionally biased region" description="Acidic residues" evidence="4">
    <location>
        <begin position="667"/>
        <end position="687"/>
    </location>
</feature>
<feature type="compositionally biased region" description="Basic and acidic residues" evidence="4">
    <location>
        <begin position="23"/>
        <end position="107"/>
    </location>
</feature>
<evidence type="ECO:0000313" key="9">
    <source>
        <dbReference type="Proteomes" id="UP000694397"/>
    </source>
</evidence>
<dbReference type="CTD" id="7984"/>
<evidence type="ECO:0000256" key="2">
    <source>
        <dbReference type="ARBA" id="ARBA00022658"/>
    </source>
</evidence>
<dbReference type="InterPro" id="IPR047271">
    <property type="entry name" value="Ephexin-like"/>
</dbReference>
<feature type="compositionally biased region" description="Basic and acidic residues" evidence="4">
    <location>
        <begin position="580"/>
        <end position="633"/>
    </location>
</feature>
<reference evidence="8 9" key="1">
    <citation type="submission" date="2019-04" db="EMBL/GenBank/DDBJ databases">
        <authorList>
            <consortium name="Wellcome Sanger Institute Data Sharing"/>
        </authorList>
    </citation>
    <scope>NUCLEOTIDE SEQUENCE [LARGE SCALE GENOMIC DNA]</scope>
</reference>
<feature type="compositionally biased region" description="Basic and acidic residues" evidence="4">
    <location>
        <begin position="641"/>
        <end position="650"/>
    </location>
</feature>
<feature type="compositionally biased region" description="Basic and acidic residues" evidence="4">
    <location>
        <begin position="490"/>
        <end position="503"/>
    </location>
</feature>
<feature type="compositionally biased region" description="Basic and acidic residues" evidence="4">
    <location>
        <begin position="981"/>
        <end position="1011"/>
    </location>
</feature>
<dbReference type="InterPro" id="IPR036028">
    <property type="entry name" value="SH3-like_dom_sf"/>
</dbReference>
<dbReference type="GO" id="GO:0005634">
    <property type="term" value="C:nucleus"/>
    <property type="evidence" value="ECO:0007669"/>
    <property type="project" value="TreeGrafter"/>
</dbReference>
<feature type="compositionally biased region" description="Acidic residues" evidence="4">
    <location>
        <begin position="820"/>
        <end position="836"/>
    </location>
</feature>
<dbReference type="RefSeq" id="XP_018591039.1">
    <property type="nucleotide sequence ID" value="XM_018735523.1"/>
</dbReference>
<keyword evidence="1 3" id="KW-0728">SH3 domain</keyword>
<accession>A0A8C9R1F3</accession>
<dbReference type="FunFam" id="1.20.900.10:FF:000007">
    <property type="entry name" value="rho guanine nucleotide exchange factor 19"/>
    <property type="match status" value="1"/>
</dbReference>
<evidence type="ECO:0000256" key="4">
    <source>
        <dbReference type="SAM" id="MobiDB-lite"/>
    </source>
</evidence>
<dbReference type="Ensembl" id="ENSSFOT00015003208.2">
    <property type="protein sequence ID" value="ENSSFOP00015003157.1"/>
    <property type="gene ID" value="ENSSFOG00015002044.2"/>
</dbReference>
<evidence type="ECO:0000259" key="5">
    <source>
        <dbReference type="PROSITE" id="PS50002"/>
    </source>
</evidence>
<gene>
    <name evidence="8" type="primary">arhgef5</name>
</gene>
<evidence type="ECO:0000256" key="3">
    <source>
        <dbReference type="PROSITE-ProRule" id="PRU00192"/>
    </source>
</evidence>
<dbReference type="CDD" id="cd01221">
    <property type="entry name" value="PH_ephexin"/>
    <property type="match status" value="1"/>
</dbReference>
<dbReference type="Pfam" id="PF00018">
    <property type="entry name" value="SH3_1"/>
    <property type="match status" value="1"/>
</dbReference>
<dbReference type="SMART" id="SM00326">
    <property type="entry name" value="SH3"/>
    <property type="match status" value="1"/>
</dbReference>
<dbReference type="InterPro" id="IPR000219">
    <property type="entry name" value="DH_dom"/>
</dbReference>
<proteinExistence type="predicted"/>
<dbReference type="InterPro" id="IPR001452">
    <property type="entry name" value="SH3_domain"/>
</dbReference>
<dbReference type="Gene3D" id="2.30.30.40">
    <property type="entry name" value="SH3 Domains"/>
    <property type="match status" value="1"/>
</dbReference>
<feature type="compositionally biased region" description="Basic and acidic residues" evidence="4">
    <location>
        <begin position="1165"/>
        <end position="1175"/>
    </location>
</feature>
<dbReference type="Gene3D" id="2.30.29.30">
    <property type="entry name" value="Pleckstrin-homology domain (PH domain)/Phosphotyrosine-binding domain (PTB)"/>
    <property type="match status" value="1"/>
</dbReference>
<evidence type="ECO:0000256" key="1">
    <source>
        <dbReference type="ARBA" id="ARBA00022443"/>
    </source>
</evidence>
<feature type="compositionally biased region" description="Polar residues" evidence="4">
    <location>
        <begin position="10"/>
        <end position="22"/>
    </location>
</feature>
<feature type="region of interest" description="Disordered" evidence="4">
    <location>
        <begin position="171"/>
        <end position="191"/>
    </location>
</feature>
<feature type="domain" description="DH" evidence="7">
    <location>
        <begin position="1420"/>
        <end position="1604"/>
    </location>
</feature>
<feature type="compositionally biased region" description="Basic and acidic residues" evidence="4">
    <location>
        <begin position="1205"/>
        <end position="1226"/>
    </location>
</feature>
<reference evidence="8" key="2">
    <citation type="submission" date="2025-08" db="UniProtKB">
        <authorList>
            <consortium name="Ensembl"/>
        </authorList>
    </citation>
    <scope>IDENTIFICATION</scope>
</reference>
<dbReference type="PROSITE" id="PS50002">
    <property type="entry name" value="SH3"/>
    <property type="match status" value="1"/>
</dbReference>
<evidence type="ECO:0000259" key="7">
    <source>
        <dbReference type="PROSITE" id="PS50010"/>
    </source>
</evidence>
<feature type="region of interest" description="Disordered" evidence="4">
    <location>
        <begin position="1"/>
        <end position="107"/>
    </location>
</feature>
<keyword evidence="9" id="KW-1185">Reference proteome</keyword>
<feature type="compositionally biased region" description="Basic and acidic residues" evidence="4">
    <location>
        <begin position="771"/>
        <end position="794"/>
    </location>
</feature>
<sequence>MATKRFSWMFFSSLQPSSQNPPESHRQCRDRSGREPSPRSETEVREDRERERDREGDWSRQREMQRMKDRKREKEREIGQSYREERDCLKIPQQREKRYAKSEKEPLREGALSVWKERWREVGTTSREREDGKRTRKVTAREAEVGRRYVERPRGAEREDFERVNERDTLRYQKRDELKDAHRYRENDRQRDWERDGLREEYRSNGRRLRERERDCDQRRERGSEFSPRYRKRDERVENEQRSERERVRDRERERVRQLERESAYNTNEGKRLVEREREHVSDREGWERKQEGQRDTKSEGDSEGETQRERVFEKQSLKKKHSRSEGDNEVEMIRERLRESDRLRENKEERKGDRYTDRYRPKVTEDRARERYREREEVRDSERYRDRHEMRERDQETYKEKHRRRKEWREPETGREGPNSQATSERLKHREEADVRERKKHKEERERCQLRERCREERPKSPRGIETENKEEIGTDIRGGVQSYNHVYSEPEERGGKHRTGENAEETESSVRSDVERKKGRRVESSRGRKAEGERKQRREWTEDIESERVERLRHKRMWIEPWKTERREEASEGQEETCPEREGAIDQLSDRYAEKDLNEGRATGLRREDIFMERGENRETGQGEGDTARDKDDEDEDDKWLNREFYEDRDMESENSEESERSWQEDEDGSVERDDEMDSTDENESEEKAGDKLRPSESDTESTMQEEEEERKLSIEDGFVTVSSGGEEEQEEKFDDCKEFWESEGPNEDVQPAEGKSMGQMEAGGEEVGYEHHEEKDLCETYSEQERNRENDSPSEGEQECIERRNLEEGVDVKTDIVEEETEREVVLDTEGDENERQDPKVTLFCVIGQTLPRSRTQGGPPDQKEMEESSEKEEESGTEIKESNTEQEEKEKDMGDSPVYNMEHSDDSSGIHICDIAPKETDQYSEKDGSNTYSENADTEARGNITTGKSETETESLCKNQHEAIRETEPYLETASEAGKEIEHEVTLTGDRKTRTESYSTEDRSHAGLDALTRVEEQCKEEPCPELKPAGDVGTEIAGSSEDHALEQMELQKSGELYLEVQQQMDAWPTQDSFNSNAKELSPAVTNQEVPEPGMHTDVLTDTNNGDQESPEAQGNTGRDTDTVESEREEKTQGLCERPAHVESYPNPCIIIETEGQTGAGRDPETTARESDTGAQAYQDDYPLTKTQLSKSNSCPSPVHSPSKDHVNVSLEDKEGGRTVTERGATECTSSFRDLGKEVRSRRRGFRKTEKSGDVEEGVGRDRRTRIFSISDDDDELSYSWSESELRKLTETIQRSKKRNSKFYNSQLYQQYSEVVQNQEILRQCRSDTLSSGSPLPSPPPARRPLPPLPAIPHPNSLIHSNSLSNISTLSAPVGSSLRPPSPRLSISLSQSPTLWQDLPGVRNSRELSELNEDQRRLQEVRFEVVTSEASYCKSLDIVVGHFLKSKQLGALLTAQDKTWLFSRLVDVRAVSHSFLLKLEEQVEKDIMHFTVCDIIMHYCPRFRSVYVPYLTNQSYQDKTYQRLMAECPGFRRVVENLERNPVCQRLPLRSFLVLPFQRITRLKLLVQNIVKRTAPNTMEDAQAIKALKLLEKIIQESNDSITQMKSIESLVSLSSKVDFECRTLPLISQSRRLVREGAVAEMRDFALKETERNIYMHLFNDYLLLSLQKEGGRFTVINYAPTTDIRVENCRVKLHSLQKNLFRLHLSPQRALLLCTESQSDKLRWISGLSRPHPEVDYSAAQDVAQVQCIKAFVAQQPDEITLEKADVLLVHQQSSDGWVEGTRLSDRLRGWAPDSHLETIVSERARKRNLLDTQKITNAAATY</sequence>
<feature type="region of interest" description="Disordered" evidence="4">
    <location>
        <begin position="1071"/>
        <end position="1226"/>
    </location>
</feature>
<feature type="compositionally biased region" description="Basic and acidic residues" evidence="4">
    <location>
        <begin position="324"/>
        <end position="400"/>
    </location>
</feature>
<feature type="compositionally biased region" description="Basic and acidic residues" evidence="4">
    <location>
        <begin position="426"/>
        <end position="476"/>
    </location>
</feature>
<dbReference type="OrthoDB" id="27593at2759"/>
<dbReference type="InterPro" id="IPR001849">
    <property type="entry name" value="PH_domain"/>
</dbReference>
<dbReference type="InterPro" id="IPR011993">
    <property type="entry name" value="PH-like_dom_sf"/>
</dbReference>
<dbReference type="PROSITE" id="PS50010">
    <property type="entry name" value="DH_2"/>
    <property type="match status" value="1"/>
</dbReference>
<feature type="domain" description="SH3" evidence="5">
    <location>
        <begin position="1746"/>
        <end position="1807"/>
    </location>
</feature>
<feature type="compositionally biased region" description="Basic and acidic residues" evidence="4">
    <location>
        <begin position="688"/>
        <end position="699"/>
    </location>
</feature>
<feature type="compositionally biased region" description="Basic and acidic residues" evidence="4">
    <location>
        <begin position="963"/>
        <end position="972"/>
    </location>
</feature>
<dbReference type="CDD" id="cd00160">
    <property type="entry name" value="RhoGEF"/>
    <property type="match status" value="1"/>
</dbReference>
<dbReference type="GO" id="GO:0005737">
    <property type="term" value="C:cytoplasm"/>
    <property type="evidence" value="ECO:0007669"/>
    <property type="project" value="TreeGrafter"/>
</dbReference>
<dbReference type="GeneID" id="108924270"/>
<feature type="region of interest" description="Disordered" evidence="4">
    <location>
        <begin position="121"/>
        <end position="150"/>
    </location>
</feature>
<dbReference type="SUPFAM" id="SSF48065">
    <property type="entry name" value="DBL homology domain (DH-domain)"/>
    <property type="match status" value="1"/>
</dbReference>
<feature type="compositionally biased region" description="Basic and acidic residues" evidence="4">
    <location>
        <begin position="232"/>
        <end position="317"/>
    </location>
</feature>
<feature type="compositionally biased region" description="Polar residues" evidence="4">
    <location>
        <begin position="1071"/>
        <end position="1092"/>
    </location>
</feature>
<dbReference type="GO" id="GO:0035556">
    <property type="term" value="P:intracellular signal transduction"/>
    <property type="evidence" value="ECO:0007669"/>
    <property type="project" value="InterPro"/>
</dbReference>
<feature type="compositionally biased region" description="Basic and acidic residues" evidence="4">
    <location>
        <begin position="510"/>
        <end position="548"/>
    </location>
</feature>